<dbReference type="AlphaFoldDB" id="A0A6L2LYH8"/>
<dbReference type="EMBL" id="BKCJ010005433">
    <property type="protein sequence ID" value="GEU66728.1"/>
    <property type="molecule type" value="Genomic_DNA"/>
</dbReference>
<reference evidence="2" key="1">
    <citation type="journal article" date="2019" name="Sci. Rep.">
        <title>Draft genome of Tanacetum cinerariifolium, the natural source of mosquito coil.</title>
        <authorList>
            <person name="Yamashiro T."/>
            <person name="Shiraishi A."/>
            <person name="Satake H."/>
            <person name="Nakayama K."/>
        </authorList>
    </citation>
    <scope>NUCLEOTIDE SEQUENCE</scope>
</reference>
<feature type="region of interest" description="Disordered" evidence="1">
    <location>
        <begin position="1"/>
        <end position="32"/>
    </location>
</feature>
<protein>
    <submittedName>
        <fullName evidence="2">Uncharacterized protein</fullName>
    </submittedName>
</protein>
<evidence type="ECO:0000313" key="2">
    <source>
        <dbReference type="EMBL" id="GEU66728.1"/>
    </source>
</evidence>
<evidence type="ECO:0000256" key="1">
    <source>
        <dbReference type="SAM" id="MobiDB-lite"/>
    </source>
</evidence>
<name>A0A6L2LYH8_TANCI</name>
<comment type="caution">
    <text evidence="2">The sequence shown here is derived from an EMBL/GenBank/DDBJ whole genome shotgun (WGS) entry which is preliminary data.</text>
</comment>
<sequence>MEMPVKKAEKEDEAENVPNRKARKEETTRAPSSQPIEYYMKHMINEKLIEGMWIIIGIAEDVLVEVAENVYPMDFVIFDIKDDKKGLSS</sequence>
<gene>
    <name evidence="2" type="ORF">Tci_038706</name>
</gene>
<feature type="compositionally biased region" description="Basic and acidic residues" evidence="1">
    <location>
        <begin position="1"/>
        <end position="10"/>
    </location>
</feature>
<organism evidence="2">
    <name type="scientific">Tanacetum cinerariifolium</name>
    <name type="common">Dalmatian daisy</name>
    <name type="synonym">Chrysanthemum cinerariifolium</name>
    <dbReference type="NCBI Taxonomy" id="118510"/>
    <lineage>
        <taxon>Eukaryota</taxon>
        <taxon>Viridiplantae</taxon>
        <taxon>Streptophyta</taxon>
        <taxon>Embryophyta</taxon>
        <taxon>Tracheophyta</taxon>
        <taxon>Spermatophyta</taxon>
        <taxon>Magnoliopsida</taxon>
        <taxon>eudicotyledons</taxon>
        <taxon>Gunneridae</taxon>
        <taxon>Pentapetalae</taxon>
        <taxon>asterids</taxon>
        <taxon>campanulids</taxon>
        <taxon>Asterales</taxon>
        <taxon>Asteraceae</taxon>
        <taxon>Asteroideae</taxon>
        <taxon>Anthemideae</taxon>
        <taxon>Anthemidinae</taxon>
        <taxon>Tanacetum</taxon>
    </lineage>
</organism>
<proteinExistence type="predicted"/>
<accession>A0A6L2LYH8</accession>